<dbReference type="InterPro" id="IPR002934">
    <property type="entry name" value="Polymerase_NTP_transf_dom"/>
</dbReference>
<dbReference type="PATRIC" id="fig|1666911.3.peg.2082"/>
<dbReference type="Pfam" id="PF01909">
    <property type="entry name" value="NTP_transf_2"/>
    <property type="match status" value="1"/>
</dbReference>
<dbReference type="CDD" id="cd05403">
    <property type="entry name" value="NT_KNTase_like"/>
    <property type="match status" value="1"/>
</dbReference>
<dbReference type="Gene3D" id="3.30.460.10">
    <property type="entry name" value="Beta Polymerase, domain 2"/>
    <property type="match status" value="1"/>
</dbReference>
<reference evidence="2 3" key="1">
    <citation type="submission" date="2015-09" db="EMBL/GenBank/DDBJ databases">
        <title>Identification and resolution of microdiversity through metagenomic sequencing of parallel consortia.</title>
        <authorList>
            <person name="Nelson W.C."/>
            <person name="Romine M.F."/>
            <person name="Lindemann S.R."/>
        </authorList>
    </citation>
    <scope>NUCLEOTIDE SEQUENCE [LARGE SCALE GENOMIC DNA]</scope>
    <source>
        <strain evidence="2">Ana</strain>
    </source>
</reference>
<keyword evidence="2" id="KW-0808">Transferase</keyword>
<dbReference type="EMBL" id="LJZR01000029">
    <property type="protein sequence ID" value="KPQ33621.1"/>
    <property type="molecule type" value="Genomic_DNA"/>
</dbReference>
<dbReference type="PANTHER" id="PTHR37030">
    <property type="entry name" value="NUCLEOTIDYLTRANSFERASE"/>
    <property type="match status" value="1"/>
</dbReference>
<protein>
    <submittedName>
        <fullName evidence="2">Putative nucleotidyltransferase</fullName>
    </submittedName>
</protein>
<feature type="domain" description="Polymerase nucleotidyl transferase" evidence="1">
    <location>
        <begin position="97"/>
        <end position="166"/>
    </location>
</feature>
<accession>A0A0P7YT43</accession>
<dbReference type="GO" id="GO:0016779">
    <property type="term" value="F:nucleotidyltransferase activity"/>
    <property type="evidence" value="ECO:0007669"/>
    <property type="project" value="InterPro"/>
</dbReference>
<dbReference type="InterPro" id="IPR043519">
    <property type="entry name" value="NT_sf"/>
</dbReference>
<organism evidence="2 3">
    <name type="scientific">Phormidesmis priestleyi Ana</name>
    <dbReference type="NCBI Taxonomy" id="1666911"/>
    <lineage>
        <taxon>Bacteria</taxon>
        <taxon>Bacillati</taxon>
        <taxon>Cyanobacteriota</taxon>
        <taxon>Cyanophyceae</taxon>
        <taxon>Leptolyngbyales</taxon>
        <taxon>Leptolyngbyaceae</taxon>
        <taxon>Phormidesmis</taxon>
    </lineage>
</organism>
<dbReference type="AlphaFoldDB" id="A0A0P7YT43"/>
<proteinExistence type="predicted"/>
<evidence type="ECO:0000313" key="3">
    <source>
        <dbReference type="Proteomes" id="UP000050465"/>
    </source>
</evidence>
<dbReference type="SUPFAM" id="SSF81301">
    <property type="entry name" value="Nucleotidyltransferase"/>
    <property type="match status" value="1"/>
</dbReference>
<comment type="caution">
    <text evidence="2">The sequence shown here is derived from an EMBL/GenBank/DDBJ whole genome shotgun (WGS) entry which is preliminary data.</text>
</comment>
<dbReference type="Proteomes" id="UP000050465">
    <property type="component" value="Unassembled WGS sequence"/>
</dbReference>
<dbReference type="PANTHER" id="PTHR37030:SF1">
    <property type="entry name" value="NUCLEOTIDYLTRANSFERASE"/>
    <property type="match status" value="1"/>
</dbReference>
<dbReference type="STRING" id="1666911.HLUCCA11_17955"/>
<name>A0A0P7YT43_9CYAN</name>
<evidence type="ECO:0000313" key="2">
    <source>
        <dbReference type="EMBL" id="KPQ33621.1"/>
    </source>
</evidence>
<gene>
    <name evidence="2" type="ORF">HLUCCA11_17955</name>
</gene>
<evidence type="ECO:0000259" key="1">
    <source>
        <dbReference type="Pfam" id="PF01909"/>
    </source>
</evidence>
<sequence>MSEADLSCERLRSPLGYRATSAERSRSVFYESAYFMACAISKSLRPRDWPGRHPKVDPARVSFGGEMCLGLYDRGSSAAGVFIVKTLPVGLLDDVVERLVSSLNPERIILFGSYAYGEPNEHSDIDLMVVVSVSNEPGYRRAQEAHKALQGLGYPKDIIVMTRREFDRKATVPGSLVSLVLRKGKALYG</sequence>